<gene>
    <name evidence="2" type="ORF">MuYL_0295</name>
</gene>
<dbReference type="AlphaFoldDB" id="A0A223NRA8"/>
<keyword evidence="1" id="KW-0812">Transmembrane</keyword>
<dbReference type="EMBL" id="CP022743">
    <property type="protein sequence ID" value="ASU32198.1"/>
    <property type="molecule type" value="Genomic_DNA"/>
</dbReference>
<dbReference type="RefSeq" id="WP_094568831.1">
    <property type="nucleotide sequence ID" value="NZ_CP022743.1"/>
</dbReference>
<name>A0A223NRA8_9SPHI</name>
<proteinExistence type="predicted"/>
<dbReference type="Proteomes" id="UP000215002">
    <property type="component" value="Chromosome"/>
</dbReference>
<feature type="transmembrane region" description="Helical" evidence="1">
    <location>
        <begin position="36"/>
        <end position="56"/>
    </location>
</feature>
<sequence length="62" mass="6939">MAHHEEEEKSYDYIYYLVGLLTGIFTAVVIDTTFILIPILGIVGLLFAGFFLNVFVRGRGNA</sequence>
<feature type="transmembrane region" description="Helical" evidence="1">
    <location>
        <begin position="12"/>
        <end position="30"/>
    </location>
</feature>
<keyword evidence="1" id="KW-0472">Membrane</keyword>
<dbReference type="OrthoDB" id="798881at2"/>
<accession>A0A223NRA8</accession>
<protein>
    <submittedName>
        <fullName evidence="2">Uncharacterized protein</fullName>
    </submittedName>
</protein>
<keyword evidence="1" id="KW-1133">Transmembrane helix</keyword>
<keyword evidence="3" id="KW-1185">Reference proteome</keyword>
<organism evidence="2 3">
    <name type="scientific">Mucilaginibacter xinganensis</name>
    <dbReference type="NCBI Taxonomy" id="1234841"/>
    <lineage>
        <taxon>Bacteria</taxon>
        <taxon>Pseudomonadati</taxon>
        <taxon>Bacteroidota</taxon>
        <taxon>Sphingobacteriia</taxon>
        <taxon>Sphingobacteriales</taxon>
        <taxon>Sphingobacteriaceae</taxon>
        <taxon>Mucilaginibacter</taxon>
    </lineage>
</organism>
<evidence type="ECO:0000313" key="2">
    <source>
        <dbReference type="EMBL" id="ASU32198.1"/>
    </source>
</evidence>
<dbReference type="KEGG" id="muc:MuYL_0295"/>
<evidence type="ECO:0000313" key="3">
    <source>
        <dbReference type="Proteomes" id="UP000215002"/>
    </source>
</evidence>
<reference evidence="2 3" key="1">
    <citation type="submission" date="2017-08" db="EMBL/GenBank/DDBJ databases">
        <title>Complete genome sequence of Mucilaginibacter sp. strain BJC16-A31.</title>
        <authorList>
            <consortium name="Henan University of Science and Technology"/>
            <person name="You X."/>
        </authorList>
    </citation>
    <scope>NUCLEOTIDE SEQUENCE [LARGE SCALE GENOMIC DNA]</scope>
    <source>
        <strain evidence="2 3">BJC16-A31</strain>
    </source>
</reference>
<evidence type="ECO:0000256" key="1">
    <source>
        <dbReference type="SAM" id="Phobius"/>
    </source>
</evidence>